<dbReference type="GO" id="GO:0032267">
    <property type="term" value="F:tRNA(Ile)-lysidine synthase activity"/>
    <property type="evidence" value="ECO:0007669"/>
    <property type="project" value="UniProtKB-EC"/>
</dbReference>
<dbReference type="GO" id="GO:0005737">
    <property type="term" value="C:cytoplasm"/>
    <property type="evidence" value="ECO:0007669"/>
    <property type="project" value="UniProtKB-SubCell"/>
</dbReference>
<dbReference type="OrthoDB" id="9807403at2"/>
<evidence type="ECO:0000256" key="5">
    <source>
        <dbReference type="ARBA" id="ARBA00048539"/>
    </source>
</evidence>
<keyword evidence="2 6" id="KW-0819">tRNA processing</keyword>
<evidence type="ECO:0000313" key="8">
    <source>
        <dbReference type="EMBL" id="AWB50200.1"/>
    </source>
</evidence>
<organism evidence="8 9">
    <name type="scientific">Paragemmobacter aquarius</name>
    <dbReference type="NCBI Taxonomy" id="2169400"/>
    <lineage>
        <taxon>Bacteria</taxon>
        <taxon>Pseudomonadati</taxon>
        <taxon>Pseudomonadota</taxon>
        <taxon>Alphaproteobacteria</taxon>
        <taxon>Rhodobacterales</taxon>
        <taxon>Paracoccaceae</taxon>
        <taxon>Paragemmobacter</taxon>
    </lineage>
</organism>
<dbReference type="InterPro" id="IPR011063">
    <property type="entry name" value="TilS/TtcA_N"/>
</dbReference>
<dbReference type="Pfam" id="PF01171">
    <property type="entry name" value="ATP_bind_3"/>
    <property type="match status" value="1"/>
</dbReference>
<dbReference type="GO" id="GO:0006400">
    <property type="term" value="P:tRNA modification"/>
    <property type="evidence" value="ECO:0007669"/>
    <property type="project" value="UniProtKB-UniRule"/>
</dbReference>
<dbReference type="PANTHER" id="PTHR43033:SF1">
    <property type="entry name" value="TRNA(ILE)-LYSIDINE SYNTHASE-RELATED"/>
    <property type="match status" value="1"/>
</dbReference>
<reference evidence="8 9" key="1">
    <citation type="submission" date="2018-04" db="EMBL/GenBank/DDBJ databases">
        <title>Genome sequencing of Gemmobacter.</title>
        <authorList>
            <person name="Yi H."/>
            <person name="Baek M.-G."/>
        </authorList>
    </citation>
    <scope>NUCLEOTIDE SEQUENCE [LARGE SCALE GENOMIC DNA]</scope>
    <source>
        <strain evidence="8 9">HYN0069</strain>
    </source>
</reference>
<keyword evidence="3 6" id="KW-0547">Nucleotide-binding</keyword>
<dbReference type="Gene3D" id="3.40.50.620">
    <property type="entry name" value="HUPs"/>
    <property type="match status" value="1"/>
</dbReference>
<keyword evidence="4 6" id="KW-0067">ATP-binding</keyword>
<dbReference type="PANTHER" id="PTHR43033">
    <property type="entry name" value="TRNA(ILE)-LYSIDINE SYNTHASE-RELATED"/>
    <property type="match status" value="1"/>
</dbReference>
<dbReference type="AlphaFoldDB" id="A0A2S0UR01"/>
<comment type="similarity">
    <text evidence="6">Belongs to the tRNA(Ile)-lysidine synthase family.</text>
</comment>
<sequence length="445" mass="46009">MCDAPRGGDTFPRIAGGGQRPDGDAGAWLLLTTIEQRFLAGLAGVNPPLGLAVSGGGDSMALLHLAVAAGVPVSVATVDHGLRAEAADEAAGVARSCAALGVPHAVLHWHWDGAGNLQDSARRGRLALLSAWARQSGLSAVALGHTQDDVAETFLMRLARGAGVDGLSAMAARREVGGVTFLRPLLAVSRGELRDWLRARGAAWVEDPSNANDRFARVRARRSLSGLADAGLSVASLAAVASQMAEVREALDAQAAHAAAHVARIEAGDVLFDAVGFARLPAETRRRLLLAAVMWISSAEYGPRGADMIRLRDAVAAGRAATLAGVRVTHAKGAVRLTREARAVAALNAPADTIWDNRWKISGGDHKGLTMCALGAEGLRSCPDWRATGLPRASLLAAPALWRGDVLVAAPLARFAAGWQLSCAAPAGILAAAAGVRPRSSDLSH</sequence>
<comment type="domain">
    <text evidence="6">The N-terminal region contains the highly conserved SGGXDS motif, predicted to be a P-loop motif involved in ATP binding.</text>
</comment>
<dbReference type="Proteomes" id="UP000244496">
    <property type="component" value="Chromosome"/>
</dbReference>
<comment type="subcellular location">
    <subcellularLocation>
        <location evidence="6">Cytoplasm</location>
    </subcellularLocation>
</comment>
<accession>A0A2S0UR01</accession>
<dbReference type="InterPro" id="IPR012795">
    <property type="entry name" value="tRNA_Ile_lys_synt_N"/>
</dbReference>
<evidence type="ECO:0000256" key="4">
    <source>
        <dbReference type="ARBA" id="ARBA00022840"/>
    </source>
</evidence>
<evidence type="ECO:0000313" key="9">
    <source>
        <dbReference type="Proteomes" id="UP000244496"/>
    </source>
</evidence>
<dbReference type="GO" id="GO:0005524">
    <property type="term" value="F:ATP binding"/>
    <property type="evidence" value="ECO:0007669"/>
    <property type="project" value="UniProtKB-UniRule"/>
</dbReference>
<comment type="catalytic activity">
    <reaction evidence="5 6">
        <text>cytidine(34) in tRNA(Ile2) + L-lysine + ATP = lysidine(34) in tRNA(Ile2) + AMP + diphosphate + H(+)</text>
        <dbReference type="Rhea" id="RHEA:43744"/>
        <dbReference type="Rhea" id="RHEA-COMP:10625"/>
        <dbReference type="Rhea" id="RHEA-COMP:10670"/>
        <dbReference type="ChEBI" id="CHEBI:15378"/>
        <dbReference type="ChEBI" id="CHEBI:30616"/>
        <dbReference type="ChEBI" id="CHEBI:32551"/>
        <dbReference type="ChEBI" id="CHEBI:33019"/>
        <dbReference type="ChEBI" id="CHEBI:82748"/>
        <dbReference type="ChEBI" id="CHEBI:83665"/>
        <dbReference type="ChEBI" id="CHEBI:456215"/>
        <dbReference type="EC" id="6.3.4.19"/>
    </reaction>
</comment>
<dbReference type="InterPro" id="IPR012094">
    <property type="entry name" value="tRNA_Ile_lys_synt"/>
</dbReference>
<evidence type="ECO:0000256" key="3">
    <source>
        <dbReference type="ARBA" id="ARBA00022741"/>
    </source>
</evidence>
<comment type="function">
    <text evidence="6">Ligates lysine onto the cytidine present at position 34 of the AUA codon-specific tRNA(Ile) that contains the anticodon CAU, in an ATP-dependent manner. Cytidine is converted to lysidine, thus changing the amino acid specificity of the tRNA from methionine to isoleucine.</text>
</comment>
<dbReference type="EC" id="6.3.4.19" evidence="6"/>
<dbReference type="CDD" id="cd01992">
    <property type="entry name" value="TilS_N"/>
    <property type="match status" value="1"/>
</dbReference>
<gene>
    <name evidence="6 8" type="primary">tilS</name>
    <name evidence="8" type="ORF">HYN69_03320</name>
</gene>
<feature type="domain" description="tRNA(Ile)-lysidine/2-thiocytidine synthase N-terminal" evidence="7">
    <location>
        <begin position="51"/>
        <end position="222"/>
    </location>
</feature>
<keyword evidence="9" id="KW-1185">Reference proteome</keyword>
<dbReference type="KEGG" id="geh:HYN69_03320"/>
<proteinExistence type="inferred from homology"/>
<evidence type="ECO:0000256" key="6">
    <source>
        <dbReference type="HAMAP-Rule" id="MF_01161"/>
    </source>
</evidence>
<protein>
    <recommendedName>
        <fullName evidence="6">tRNA(Ile)-lysidine synthase</fullName>
        <ecNumber evidence="6">6.3.4.19</ecNumber>
    </recommendedName>
    <alternativeName>
        <fullName evidence="6">tRNA(Ile)-2-lysyl-cytidine synthase</fullName>
    </alternativeName>
    <alternativeName>
        <fullName evidence="6">tRNA(Ile)-lysidine synthetase</fullName>
    </alternativeName>
</protein>
<feature type="binding site" evidence="6">
    <location>
        <begin position="54"/>
        <end position="59"/>
    </location>
    <ligand>
        <name>ATP</name>
        <dbReference type="ChEBI" id="CHEBI:30616"/>
    </ligand>
</feature>
<name>A0A2S0UR01_9RHOB</name>
<keyword evidence="6" id="KW-0963">Cytoplasm</keyword>
<evidence type="ECO:0000259" key="7">
    <source>
        <dbReference type="Pfam" id="PF01171"/>
    </source>
</evidence>
<dbReference type="InterPro" id="IPR014729">
    <property type="entry name" value="Rossmann-like_a/b/a_fold"/>
</dbReference>
<dbReference type="NCBIfam" id="TIGR02432">
    <property type="entry name" value="lysidine_TilS_N"/>
    <property type="match status" value="1"/>
</dbReference>
<evidence type="ECO:0000256" key="2">
    <source>
        <dbReference type="ARBA" id="ARBA00022694"/>
    </source>
</evidence>
<dbReference type="HAMAP" id="MF_01161">
    <property type="entry name" value="tRNA_Ile_lys_synt"/>
    <property type="match status" value="1"/>
</dbReference>
<dbReference type="EMBL" id="CP028918">
    <property type="protein sequence ID" value="AWB50200.1"/>
    <property type="molecule type" value="Genomic_DNA"/>
</dbReference>
<dbReference type="SUPFAM" id="SSF52402">
    <property type="entry name" value="Adenine nucleotide alpha hydrolases-like"/>
    <property type="match status" value="1"/>
</dbReference>
<evidence type="ECO:0000256" key="1">
    <source>
        <dbReference type="ARBA" id="ARBA00022598"/>
    </source>
</evidence>
<keyword evidence="1 6" id="KW-0436">Ligase</keyword>